<protein>
    <submittedName>
        <fullName evidence="1">Uncharacterized protein</fullName>
    </submittedName>
</protein>
<name>A0A0C2XQ01_AMAMK</name>
<proteinExistence type="predicted"/>
<evidence type="ECO:0000313" key="1">
    <source>
        <dbReference type="EMBL" id="KIL71273.1"/>
    </source>
</evidence>
<gene>
    <name evidence="1" type="ORF">M378DRAFT_210366</name>
</gene>
<evidence type="ECO:0000313" key="2">
    <source>
        <dbReference type="Proteomes" id="UP000054549"/>
    </source>
</evidence>
<reference evidence="1 2" key="1">
    <citation type="submission" date="2014-04" db="EMBL/GenBank/DDBJ databases">
        <title>Evolutionary Origins and Diversification of the Mycorrhizal Mutualists.</title>
        <authorList>
            <consortium name="DOE Joint Genome Institute"/>
            <consortium name="Mycorrhizal Genomics Consortium"/>
            <person name="Kohler A."/>
            <person name="Kuo A."/>
            <person name="Nagy L.G."/>
            <person name="Floudas D."/>
            <person name="Copeland A."/>
            <person name="Barry K.W."/>
            <person name="Cichocki N."/>
            <person name="Veneault-Fourrey C."/>
            <person name="LaButti K."/>
            <person name="Lindquist E.A."/>
            <person name="Lipzen A."/>
            <person name="Lundell T."/>
            <person name="Morin E."/>
            <person name="Murat C."/>
            <person name="Riley R."/>
            <person name="Ohm R."/>
            <person name="Sun H."/>
            <person name="Tunlid A."/>
            <person name="Henrissat B."/>
            <person name="Grigoriev I.V."/>
            <person name="Hibbett D.S."/>
            <person name="Martin F."/>
        </authorList>
    </citation>
    <scope>NUCLEOTIDE SEQUENCE [LARGE SCALE GENOMIC DNA]</scope>
    <source>
        <strain evidence="1 2">Koide BX008</strain>
    </source>
</reference>
<sequence length="97" mass="10447">MNHFCNSSRACLDANGKVNGSTVLLFVNKPLMPAHAYTQRPLPASTSSSTTPNVLAPTGEILSLSVSGSQTRTKGKATRYFSVLLVRMSPRTLMSYI</sequence>
<keyword evidence="2" id="KW-1185">Reference proteome</keyword>
<accession>A0A0C2XQ01</accession>
<organism evidence="1 2">
    <name type="scientific">Amanita muscaria (strain Koide BX008)</name>
    <dbReference type="NCBI Taxonomy" id="946122"/>
    <lineage>
        <taxon>Eukaryota</taxon>
        <taxon>Fungi</taxon>
        <taxon>Dikarya</taxon>
        <taxon>Basidiomycota</taxon>
        <taxon>Agaricomycotina</taxon>
        <taxon>Agaricomycetes</taxon>
        <taxon>Agaricomycetidae</taxon>
        <taxon>Agaricales</taxon>
        <taxon>Pluteineae</taxon>
        <taxon>Amanitaceae</taxon>
        <taxon>Amanita</taxon>
    </lineage>
</organism>
<dbReference type="Proteomes" id="UP000054549">
    <property type="component" value="Unassembled WGS sequence"/>
</dbReference>
<dbReference type="EMBL" id="KN818222">
    <property type="protein sequence ID" value="KIL71273.1"/>
    <property type="molecule type" value="Genomic_DNA"/>
</dbReference>
<dbReference type="HOGENOM" id="CLU_2346197_0_0_1"/>
<dbReference type="InParanoid" id="A0A0C2XQ01"/>
<dbReference type="AlphaFoldDB" id="A0A0C2XQ01"/>